<feature type="domain" description="CBS" evidence="3">
    <location>
        <begin position="7"/>
        <end position="66"/>
    </location>
</feature>
<feature type="domain" description="CBS" evidence="3">
    <location>
        <begin position="104"/>
        <end position="160"/>
    </location>
</feature>
<feature type="domain" description="ACT" evidence="4">
    <location>
        <begin position="166"/>
        <end position="235"/>
    </location>
</feature>
<dbReference type="EMBL" id="CP158367">
    <property type="protein sequence ID" value="XBX74018.1"/>
    <property type="molecule type" value="Genomic_DNA"/>
</dbReference>
<dbReference type="Gene3D" id="3.10.580.10">
    <property type="entry name" value="CBS-domain"/>
    <property type="match status" value="1"/>
</dbReference>
<organism evidence="5">
    <name type="scientific">Proteinivorax tanatarense</name>
    <dbReference type="NCBI Taxonomy" id="1260629"/>
    <lineage>
        <taxon>Bacteria</taxon>
        <taxon>Bacillati</taxon>
        <taxon>Bacillota</taxon>
        <taxon>Clostridia</taxon>
        <taxon>Eubacteriales</taxon>
        <taxon>Proteinivoracaceae</taxon>
        <taxon>Proteinivorax</taxon>
    </lineage>
</organism>
<dbReference type="Pfam" id="PF00571">
    <property type="entry name" value="CBS"/>
    <property type="match status" value="2"/>
</dbReference>
<reference evidence="5" key="2">
    <citation type="submission" date="2024-06" db="EMBL/GenBank/DDBJ databases">
        <authorList>
            <person name="Petrova K.O."/>
            <person name="Toshchakov S.V."/>
            <person name="Boltjanskaja Y.V."/>
            <person name="Kevbrin V."/>
        </authorList>
    </citation>
    <scope>NUCLEOTIDE SEQUENCE</scope>
    <source>
        <strain evidence="5">Z-910T</strain>
    </source>
</reference>
<dbReference type="PROSITE" id="PS51671">
    <property type="entry name" value="ACT"/>
    <property type="match status" value="1"/>
</dbReference>
<evidence type="ECO:0000313" key="5">
    <source>
        <dbReference type="EMBL" id="XBX74018.1"/>
    </source>
</evidence>
<dbReference type="RefSeq" id="WP_350342779.1">
    <property type="nucleotide sequence ID" value="NZ_CP158367.1"/>
</dbReference>
<protein>
    <submittedName>
        <fullName evidence="5">CBS domain-containing protein</fullName>
    </submittedName>
</protein>
<evidence type="ECO:0000256" key="1">
    <source>
        <dbReference type="ARBA" id="ARBA00023122"/>
    </source>
</evidence>
<dbReference type="SUPFAM" id="SSF55021">
    <property type="entry name" value="ACT-like"/>
    <property type="match status" value="1"/>
</dbReference>
<dbReference type="PROSITE" id="PS51371">
    <property type="entry name" value="CBS"/>
    <property type="match status" value="2"/>
</dbReference>
<dbReference type="InterPro" id="IPR002912">
    <property type="entry name" value="ACT_dom"/>
</dbReference>
<dbReference type="InterPro" id="IPR051257">
    <property type="entry name" value="Diverse_CBS-Domain"/>
</dbReference>
<accession>A0AAU7VIZ4</accession>
<sequence>MFVRTRMTENVVTIGPKRSLYEALILFEKNHYEGLPVLEGGVLKGIITERVIMREFCAFCAKQNITAGVDLDLPLPFSTSKLELDVNKRRIAQFLHFRTVEELMEKDIVTVDKEAPIEEAAELMLKNSINILPAVNDIGELKGVITKTDILEVFDEIFALSEKGERITLAVDDDLGSLGNITGVLKNAKINIISAVTTMPRYRDVYLVILKVEEGERAKKVLEKHQYKVLSSQYL</sequence>
<dbReference type="PANTHER" id="PTHR43080">
    <property type="entry name" value="CBS DOMAIN-CONTAINING PROTEIN CBSX3, MITOCHONDRIAL"/>
    <property type="match status" value="1"/>
</dbReference>
<proteinExistence type="predicted"/>
<dbReference type="InterPro" id="IPR045865">
    <property type="entry name" value="ACT-like_dom_sf"/>
</dbReference>
<name>A0AAU7VIZ4_9FIRM</name>
<evidence type="ECO:0000256" key="2">
    <source>
        <dbReference type="PROSITE-ProRule" id="PRU00703"/>
    </source>
</evidence>
<reference evidence="5" key="1">
    <citation type="journal article" date="2013" name="Extremophiles">
        <title>Proteinivorax tanatarense gen. nov., sp. nov., an anaerobic, haloalkaliphilic, proteolytic bacterium isolated from a decaying algal bloom, and proposal of Proteinivoraceae fam. nov.</title>
        <authorList>
            <person name="Kevbrin V."/>
            <person name="Boltyanskaya Y."/>
            <person name="Zhilina T."/>
            <person name="Kolganova T."/>
            <person name="Lavrentjeva E."/>
            <person name="Kuznetsov B."/>
        </authorList>
    </citation>
    <scope>NUCLEOTIDE SEQUENCE</scope>
    <source>
        <strain evidence="5">Z-910T</strain>
    </source>
</reference>
<dbReference type="InterPro" id="IPR046342">
    <property type="entry name" value="CBS_dom_sf"/>
</dbReference>
<keyword evidence="1 2" id="KW-0129">CBS domain</keyword>
<evidence type="ECO:0000259" key="4">
    <source>
        <dbReference type="PROSITE" id="PS51671"/>
    </source>
</evidence>
<dbReference type="AlphaFoldDB" id="A0AAU7VIZ4"/>
<dbReference type="PANTHER" id="PTHR43080:SF2">
    <property type="entry name" value="CBS DOMAIN-CONTAINING PROTEIN"/>
    <property type="match status" value="1"/>
</dbReference>
<evidence type="ECO:0000259" key="3">
    <source>
        <dbReference type="PROSITE" id="PS51371"/>
    </source>
</evidence>
<dbReference type="SUPFAM" id="SSF54631">
    <property type="entry name" value="CBS-domain pair"/>
    <property type="match status" value="1"/>
</dbReference>
<dbReference type="InterPro" id="IPR000644">
    <property type="entry name" value="CBS_dom"/>
</dbReference>
<dbReference type="SMART" id="SM00116">
    <property type="entry name" value="CBS"/>
    <property type="match status" value="2"/>
</dbReference>
<gene>
    <name evidence="5" type="ORF">PRVXT_002037</name>
</gene>